<comment type="caution">
    <text evidence="2">The sequence shown here is derived from an EMBL/GenBank/DDBJ whole genome shotgun (WGS) entry which is preliminary data.</text>
</comment>
<reference evidence="2" key="1">
    <citation type="journal article" date="2015" name="Nature">
        <title>Complex archaea that bridge the gap between prokaryotes and eukaryotes.</title>
        <authorList>
            <person name="Spang A."/>
            <person name="Saw J.H."/>
            <person name="Jorgensen S.L."/>
            <person name="Zaremba-Niedzwiedzka K."/>
            <person name="Martijn J."/>
            <person name="Lind A.E."/>
            <person name="van Eijk R."/>
            <person name="Schleper C."/>
            <person name="Guy L."/>
            <person name="Ettema T.J."/>
        </authorList>
    </citation>
    <scope>NUCLEOTIDE SEQUENCE</scope>
</reference>
<sequence length="100" mass="11525">MGTCYHGVCLDCKKFVHLDKYWDWAAYDKECDKNLNDYKTDRWVSAAMTLHLFLDSHNGHRVGVYSDHEFEGLGKPGVPAEKLDGLEKPDGFEPEQYEVL</sequence>
<accession>A0A0F9DIV2</accession>
<evidence type="ECO:0000313" key="2">
    <source>
        <dbReference type="EMBL" id="KKL11933.1"/>
    </source>
</evidence>
<protein>
    <submittedName>
        <fullName evidence="2">Uncharacterized protein</fullName>
    </submittedName>
</protein>
<feature type="compositionally biased region" description="Basic and acidic residues" evidence="1">
    <location>
        <begin position="81"/>
        <end position="91"/>
    </location>
</feature>
<feature type="region of interest" description="Disordered" evidence="1">
    <location>
        <begin position="76"/>
        <end position="100"/>
    </location>
</feature>
<dbReference type="AlphaFoldDB" id="A0A0F9DIV2"/>
<gene>
    <name evidence="2" type="ORF">LCGC14_2540800</name>
</gene>
<evidence type="ECO:0000256" key="1">
    <source>
        <dbReference type="SAM" id="MobiDB-lite"/>
    </source>
</evidence>
<proteinExistence type="predicted"/>
<name>A0A0F9DIV2_9ZZZZ</name>
<dbReference type="EMBL" id="LAZR01041460">
    <property type="protein sequence ID" value="KKL11933.1"/>
    <property type="molecule type" value="Genomic_DNA"/>
</dbReference>
<organism evidence="2">
    <name type="scientific">marine sediment metagenome</name>
    <dbReference type="NCBI Taxonomy" id="412755"/>
    <lineage>
        <taxon>unclassified sequences</taxon>
        <taxon>metagenomes</taxon>
        <taxon>ecological metagenomes</taxon>
    </lineage>
</organism>